<dbReference type="InterPro" id="IPR000524">
    <property type="entry name" value="Tscrpt_reg_HTH_GntR"/>
</dbReference>
<accession>A0ABR7JMA4</accession>
<dbReference type="SMART" id="SM00345">
    <property type="entry name" value="HTH_GNTR"/>
    <property type="match status" value="1"/>
</dbReference>
<evidence type="ECO:0000313" key="6">
    <source>
        <dbReference type="EMBL" id="MBC5996030.1"/>
    </source>
</evidence>
<comment type="caution">
    <text evidence="6">The sequence shown here is derived from an EMBL/GenBank/DDBJ whole genome shotgun (WGS) entry which is preliminary data.</text>
</comment>
<keyword evidence="3" id="KW-0804">Transcription</keyword>
<sequence>MFNNISSKKVYEQVIEQIQESIFNGELKKGDKLPSERELSEQMGVSRTSIREALRVLETLGVIESKQGEGNFVCSNINKSLIEPLSLIFKLNNGTWMDVIELRQALELEAVKFASERITKKEEAELEDIINEMEEEINNQNRNEILVNLDQKFHNKIASISKNYLIECLFLTSSNLFEEFINDARKKIINRYSDEKVLLNQHKEIYTAIASNDSKLSYKKMEEHMQLIKENYSKK</sequence>
<reference evidence="6 7" key="1">
    <citation type="submission" date="2020-08" db="EMBL/GenBank/DDBJ databases">
        <authorList>
            <person name="Liu C."/>
            <person name="Sun Q."/>
        </authorList>
    </citation>
    <scope>NUCLEOTIDE SEQUENCE [LARGE SCALE GENOMIC DNA]</scope>
    <source>
        <strain evidence="6 7">NSJ-18</strain>
    </source>
</reference>
<evidence type="ECO:0000256" key="2">
    <source>
        <dbReference type="ARBA" id="ARBA00023125"/>
    </source>
</evidence>
<dbReference type="CDD" id="cd07377">
    <property type="entry name" value="WHTH_GntR"/>
    <property type="match status" value="1"/>
</dbReference>
<dbReference type="SUPFAM" id="SSF46785">
    <property type="entry name" value="Winged helix' DNA-binding domain"/>
    <property type="match status" value="1"/>
</dbReference>
<gene>
    <name evidence="6" type="ORF">H8923_04595</name>
</gene>
<dbReference type="Pfam" id="PF07729">
    <property type="entry name" value="FCD"/>
    <property type="match status" value="1"/>
</dbReference>
<organism evidence="6 7">
    <name type="scientific">Romboutsia faecis</name>
    <dbReference type="NCBI Taxonomy" id="2764597"/>
    <lineage>
        <taxon>Bacteria</taxon>
        <taxon>Bacillati</taxon>
        <taxon>Bacillota</taxon>
        <taxon>Clostridia</taxon>
        <taxon>Peptostreptococcales</taxon>
        <taxon>Peptostreptococcaceae</taxon>
        <taxon>Romboutsia</taxon>
    </lineage>
</organism>
<dbReference type="Pfam" id="PF00392">
    <property type="entry name" value="GntR"/>
    <property type="match status" value="1"/>
</dbReference>
<proteinExistence type="predicted"/>
<dbReference type="Gene3D" id="1.20.120.530">
    <property type="entry name" value="GntR ligand-binding domain-like"/>
    <property type="match status" value="1"/>
</dbReference>
<dbReference type="PROSITE" id="PS50949">
    <property type="entry name" value="HTH_GNTR"/>
    <property type="match status" value="1"/>
</dbReference>
<evidence type="ECO:0000259" key="5">
    <source>
        <dbReference type="PROSITE" id="PS50949"/>
    </source>
</evidence>
<dbReference type="InterPro" id="IPR011711">
    <property type="entry name" value="GntR_C"/>
</dbReference>
<keyword evidence="2" id="KW-0238">DNA-binding</keyword>
<evidence type="ECO:0000256" key="3">
    <source>
        <dbReference type="ARBA" id="ARBA00023163"/>
    </source>
</evidence>
<dbReference type="InterPro" id="IPR036388">
    <property type="entry name" value="WH-like_DNA-bd_sf"/>
</dbReference>
<keyword evidence="7" id="KW-1185">Reference proteome</keyword>
<dbReference type="Gene3D" id="1.10.10.10">
    <property type="entry name" value="Winged helix-like DNA-binding domain superfamily/Winged helix DNA-binding domain"/>
    <property type="match status" value="1"/>
</dbReference>
<dbReference type="PANTHER" id="PTHR43537:SF43">
    <property type="entry name" value="GNTR-FAMILY TRANSCRIPTIONAL REGULATOR"/>
    <property type="match status" value="1"/>
</dbReference>
<keyword evidence="1" id="KW-0805">Transcription regulation</keyword>
<evidence type="ECO:0000256" key="1">
    <source>
        <dbReference type="ARBA" id="ARBA00023015"/>
    </source>
</evidence>
<dbReference type="Proteomes" id="UP000609849">
    <property type="component" value="Unassembled WGS sequence"/>
</dbReference>
<name>A0ABR7JMA4_9FIRM</name>
<evidence type="ECO:0000313" key="7">
    <source>
        <dbReference type="Proteomes" id="UP000609849"/>
    </source>
</evidence>
<dbReference type="RefSeq" id="WP_153924072.1">
    <property type="nucleotide sequence ID" value="NZ_JACRWE010000002.1"/>
</dbReference>
<dbReference type="SMART" id="SM00895">
    <property type="entry name" value="FCD"/>
    <property type="match status" value="1"/>
</dbReference>
<feature type="domain" description="HTH gntR-type" evidence="5">
    <location>
        <begin position="8"/>
        <end position="76"/>
    </location>
</feature>
<keyword evidence="4" id="KW-0175">Coiled coil</keyword>
<dbReference type="PRINTS" id="PR00035">
    <property type="entry name" value="HTHGNTR"/>
</dbReference>
<dbReference type="EMBL" id="JACRWE010000002">
    <property type="protein sequence ID" value="MBC5996030.1"/>
    <property type="molecule type" value="Genomic_DNA"/>
</dbReference>
<evidence type="ECO:0000256" key="4">
    <source>
        <dbReference type="SAM" id="Coils"/>
    </source>
</evidence>
<dbReference type="PANTHER" id="PTHR43537">
    <property type="entry name" value="TRANSCRIPTIONAL REGULATOR, GNTR FAMILY"/>
    <property type="match status" value="1"/>
</dbReference>
<feature type="coiled-coil region" evidence="4">
    <location>
        <begin position="116"/>
        <end position="143"/>
    </location>
</feature>
<dbReference type="SUPFAM" id="SSF48008">
    <property type="entry name" value="GntR ligand-binding domain-like"/>
    <property type="match status" value="1"/>
</dbReference>
<dbReference type="InterPro" id="IPR036390">
    <property type="entry name" value="WH_DNA-bd_sf"/>
</dbReference>
<dbReference type="InterPro" id="IPR008920">
    <property type="entry name" value="TF_FadR/GntR_C"/>
</dbReference>
<protein>
    <submittedName>
        <fullName evidence="6">FadR family transcriptional regulator</fullName>
    </submittedName>
</protein>